<evidence type="ECO:0000259" key="15">
    <source>
        <dbReference type="PROSITE" id="PS51727"/>
    </source>
</evidence>
<evidence type="ECO:0000256" key="3">
    <source>
        <dbReference type="ARBA" id="ARBA00022679"/>
    </source>
</evidence>
<evidence type="ECO:0000256" key="12">
    <source>
        <dbReference type="ARBA" id="ARBA00048017"/>
    </source>
</evidence>
<dbReference type="InterPro" id="IPR000197">
    <property type="entry name" value="Znf_TAZ"/>
</dbReference>
<evidence type="ECO:0000256" key="4">
    <source>
        <dbReference type="ARBA" id="ARBA00022723"/>
    </source>
</evidence>
<dbReference type="InterPro" id="IPR031162">
    <property type="entry name" value="CBP_P300_HAT"/>
</dbReference>
<comment type="subcellular location">
    <subcellularLocation>
        <location evidence="1">Nucleus</location>
    </subcellularLocation>
</comment>
<proteinExistence type="predicted"/>
<dbReference type="PANTHER" id="PTHR13808:SF1">
    <property type="entry name" value="HISTONE ACETYLTRANSFERASE"/>
    <property type="match status" value="1"/>
</dbReference>
<dbReference type="InterPro" id="IPR010303">
    <property type="entry name" value="RING_CBP-p300"/>
</dbReference>
<keyword evidence="5 13" id="KW-0863">Zinc-finger</keyword>
<keyword evidence="3" id="KW-0808">Transferase</keyword>
<dbReference type="InterPro" id="IPR035898">
    <property type="entry name" value="TAZ_dom_sf"/>
</dbReference>
<keyword evidence="6 13" id="KW-0862">Zinc</keyword>
<dbReference type="Pfam" id="PF06001">
    <property type="entry name" value="RING_CBP-p300"/>
    <property type="match status" value="1"/>
</dbReference>
<evidence type="ECO:0000256" key="1">
    <source>
        <dbReference type="ARBA" id="ARBA00004123"/>
    </source>
</evidence>
<dbReference type="Gene3D" id="3.30.40.10">
    <property type="entry name" value="Zinc/RING finger domain, C3HC4 (zinc finger)"/>
    <property type="match status" value="1"/>
</dbReference>
<organism evidence="16 17">
    <name type="scientific">Trichinella pseudospiralis</name>
    <name type="common">Parasitic roundworm</name>
    <dbReference type="NCBI Taxonomy" id="6337"/>
    <lineage>
        <taxon>Eukaryota</taxon>
        <taxon>Metazoa</taxon>
        <taxon>Ecdysozoa</taxon>
        <taxon>Nematoda</taxon>
        <taxon>Enoplea</taxon>
        <taxon>Dorylaimia</taxon>
        <taxon>Trichinellida</taxon>
        <taxon>Trichinellidae</taxon>
        <taxon>Trichinella</taxon>
    </lineage>
</organism>
<keyword evidence="4 13" id="KW-0479">Metal-binding</keyword>
<dbReference type="GO" id="GO:0004402">
    <property type="term" value="F:histone acetyltransferase activity"/>
    <property type="evidence" value="ECO:0007669"/>
    <property type="project" value="InterPro"/>
</dbReference>
<dbReference type="Gene3D" id="1.20.920.10">
    <property type="entry name" value="Bromodomain-like"/>
    <property type="match status" value="1"/>
</dbReference>
<reference evidence="16 17" key="1">
    <citation type="submission" date="2015-01" db="EMBL/GenBank/DDBJ databases">
        <title>Evolution of Trichinella species and genotypes.</title>
        <authorList>
            <person name="Korhonen P.K."/>
            <person name="Edoardo P."/>
            <person name="Giuseppe L.R."/>
            <person name="Gasser R.B."/>
        </authorList>
    </citation>
    <scope>NUCLEOTIDE SEQUENCE [LARGE SCALE GENOMIC DNA]</scope>
    <source>
        <strain evidence="16">ISS588</strain>
    </source>
</reference>
<dbReference type="Proteomes" id="UP000054805">
    <property type="component" value="Unassembled WGS sequence"/>
</dbReference>
<evidence type="ECO:0000256" key="7">
    <source>
        <dbReference type="ARBA" id="ARBA00022853"/>
    </source>
</evidence>
<keyword evidence="7" id="KW-0156">Chromatin regulator</keyword>
<dbReference type="Gene3D" id="1.20.1020.10">
    <property type="entry name" value="TAZ domain"/>
    <property type="match status" value="1"/>
</dbReference>
<dbReference type="InterPro" id="IPR036427">
    <property type="entry name" value="Bromodomain-like_sf"/>
</dbReference>
<dbReference type="SUPFAM" id="SSF57933">
    <property type="entry name" value="TAZ domain"/>
    <property type="match status" value="1"/>
</dbReference>
<keyword evidence="11" id="KW-0539">Nucleus</keyword>
<accession>A0A0V1JJB8</accession>
<keyword evidence="17" id="KW-1185">Reference proteome</keyword>
<dbReference type="Pfam" id="PF23570">
    <property type="entry name" value="PHD_P300"/>
    <property type="match status" value="1"/>
</dbReference>
<dbReference type="AlphaFoldDB" id="A0A0V1JJB8"/>
<comment type="caution">
    <text evidence="16">The sequence shown here is derived from an EMBL/GenBank/DDBJ whole genome shotgun (WGS) entry which is preliminary data.</text>
</comment>
<dbReference type="EMBL" id="JYDS01000001">
    <property type="protein sequence ID" value="KRZ35073.1"/>
    <property type="molecule type" value="Genomic_DNA"/>
</dbReference>
<dbReference type="Pfam" id="PF02135">
    <property type="entry name" value="zf-TAZ"/>
    <property type="match status" value="1"/>
</dbReference>
<feature type="domain" description="CBP/p300-type HAT" evidence="15">
    <location>
        <begin position="496"/>
        <end position="839"/>
    </location>
</feature>
<evidence type="ECO:0000313" key="16">
    <source>
        <dbReference type="EMBL" id="KRZ35073.1"/>
    </source>
</evidence>
<dbReference type="GO" id="GO:0000123">
    <property type="term" value="C:histone acetyltransferase complex"/>
    <property type="evidence" value="ECO:0007669"/>
    <property type="project" value="TreeGrafter"/>
</dbReference>
<dbReference type="InterPro" id="IPR013083">
    <property type="entry name" value="Znf_RING/FYVE/PHD"/>
</dbReference>
<dbReference type="InterPro" id="IPR038547">
    <property type="entry name" value="RING_CBP-p300_sf"/>
</dbReference>
<sequence>MSCDSIFLKCAMFIELKHLAELCSDNKPTVIHSKEDISLRTLTAEFLKNTIMNIAQMKGQFIEQDLDDERSSKTRRTNIPRALSGYLYTVLPLFLKLFGPNMVENAVIFKKLNKFEKTERFETWKLIIWHLILLLHARKCPHELANFNTLKAQCMLVQCRHAKRILKHIEYCSDQSHCNELYCSSSKKLLFHWNNCENDNCDICAAVKKTDANQSLTSSFNKTSEQDASKQSTQLSLAESESLQSNTNDVSTSPDALCEVLLPIFQAMLSMQECIAFRKSQFFQPISISENPEQNQKNFCTIENNLYNKKYDSPWQFCEDMWQLFERISTHYYRTSKLNHYCSTLQQYFAVQMDAVMQKLGYCCCRSFSYTLMPLPCRGKPTCLIRKNAYYYFYQKNVEIDGKCNVVKYIYCRKCFQEISEDIIIDENSDASDKIIKEKFVMLKNNQTVYETFVTCNICSKKWHRICALHHDGMHSEGFICEKCRIKKNMTLPMNKFTAKLLPQDKMSVHIENRVNKLLRDNKADATEVIIRVLSDCNAETEVKPFMKAEFCEADLMSYKFPYRSKAIFAFQIIDNKEICFFGMFVQEYGSSCPPPNSRQIYIAYLDSVKYFEPRNLRTAVYQEILLGFMKVNIWACPSNRNNEYIFYCHPLEQKFPNGKMLQEWYKCLLDKGIMENIIVDYRDSCFTSVTELPYFEGDWLPEMLENLIKKLKKGIQKSTTDASVTNSPSLAHTIQNNEQRVNVTVSQDIISGKELFENALLYIKNHREAYFVAILYTDNVACFLKPISDADRLTSCKLISSRNQFFSMAKEFKWEFNSLRRAKFSTMAICYRLHNCDMESIPICIKCRTDFASWHCTFCEVLSMMSKGKCADNESSKIHYTRKSVNGAGRAIQTWSYGRKHSRDHRDSELTNVITQKDYI</sequence>
<dbReference type="Gene3D" id="2.10.110.40">
    <property type="match status" value="1"/>
</dbReference>
<evidence type="ECO:0000256" key="5">
    <source>
        <dbReference type="ARBA" id="ARBA00022771"/>
    </source>
</evidence>
<dbReference type="PANTHER" id="PTHR13808">
    <property type="entry name" value="CBP/P300-RELATED"/>
    <property type="match status" value="1"/>
</dbReference>
<dbReference type="CDD" id="cd15557">
    <property type="entry name" value="PHD_CBP_p300"/>
    <property type="match status" value="1"/>
</dbReference>
<feature type="zinc finger region" description="TAZ-type" evidence="13">
    <location>
        <begin position="120"/>
        <end position="207"/>
    </location>
</feature>
<name>A0A0V1JJB8_TRIPS</name>
<evidence type="ECO:0000256" key="10">
    <source>
        <dbReference type="ARBA" id="ARBA00023163"/>
    </source>
</evidence>
<dbReference type="GO" id="GO:0005634">
    <property type="term" value="C:nucleus"/>
    <property type="evidence" value="ECO:0007669"/>
    <property type="project" value="UniProtKB-SubCell"/>
</dbReference>
<evidence type="ECO:0000256" key="13">
    <source>
        <dbReference type="PROSITE-ProRule" id="PRU00203"/>
    </source>
</evidence>
<dbReference type="GO" id="GO:0008270">
    <property type="term" value="F:zinc ion binding"/>
    <property type="evidence" value="ECO:0007669"/>
    <property type="project" value="UniProtKB-KW"/>
</dbReference>
<keyword evidence="10" id="KW-0804">Transcription</keyword>
<evidence type="ECO:0000256" key="9">
    <source>
        <dbReference type="ARBA" id="ARBA00023117"/>
    </source>
</evidence>
<dbReference type="Pfam" id="PF08214">
    <property type="entry name" value="HAT_KAT11"/>
    <property type="match status" value="1"/>
</dbReference>
<comment type="catalytic activity">
    <reaction evidence="12">
        <text>L-lysyl-[protein] + acetyl-CoA = N(6)-acetyl-L-lysyl-[protein] + CoA + H(+)</text>
        <dbReference type="Rhea" id="RHEA:45948"/>
        <dbReference type="Rhea" id="RHEA-COMP:9752"/>
        <dbReference type="Rhea" id="RHEA-COMP:10731"/>
        <dbReference type="ChEBI" id="CHEBI:15378"/>
        <dbReference type="ChEBI" id="CHEBI:29969"/>
        <dbReference type="ChEBI" id="CHEBI:57287"/>
        <dbReference type="ChEBI" id="CHEBI:57288"/>
        <dbReference type="ChEBI" id="CHEBI:61930"/>
        <dbReference type="EC" id="2.3.1.48"/>
    </reaction>
</comment>
<evidence type="ECO:0000256" key="11">
    <source>
        <dbReference type="ARBA" id="ARBA00023242"/>
    </source>
</evidence>
<evidence type="ECO:0000256" key="2">
    <source>
        <dbReference type="ARBA" id="ARBA00013184"/>
    </source>
</evidence>
<dbReference type="GO" id="GO:0031490">
    <property type="term" value="F:chromatin DNA binding"/>
    <property type="evidence" value="ECO:0007669"/>
    <property type="project" value="TreeGrafter"/>
</dbReference>
<keyword evidence="9" id="KW-0103">Bromodomain</keyword>
<dbReference type="GO" id="GO:0045944">
    <property type="term" value="P:positive regulation of transcription by RNA polymerase II"/>
    <property type="evidence" value="ECO:0007669"/>
    <property type="project" value="TreeGrafter"/>
</dbReference>
<evidence type="ECO:0000256" key="8">
    <source>
        <dbReference type="ARBA" id="ARBA00023015"/>
    </source>
</evidence>
<dbReference type="GO" id="GO:0003713">
    <property type="term" value="F:transcription coactivator activity"/>
    <property type="evidence" value="ECO:0007669"/>
    <property type="project" value="TreeGrafter"/>
</dbReference>
<dbReference type="PROSITE" id="PS50134">
    <property type="entry name" value="ZF_TAZ"/>
    <property type="match status" value="1"/>
</dbReference>
<dbReference type="PROSITE" id="PS51727">
    <property type="entry name" value="CBP_P300_HAT"/>
    <property type="match status" value="1"/>
</dbReference>
<dbReference type="EC" id="2.3.1.48" evidence="2"/>
<dbReference type="InterPro" id="IPR056484">
    <property type="entry name" value="PHD_P300"/>
</dbReference>
<evidence type="ECO:0000259" key="14">
    <source>
        <dbReference type="PROSITE" id="PS50134"/>
    </source>
</evidence>
<dbReference type="SMART" id="SM01250">
    <property type="entry name" value="KAT11"/>
    <property type="match status" value="1"/>
</dbReference>
<keyword evidence="8" id="KW-0805">Transcription regulation</keyword>
<evidence type="ECO:0000313" key="17">
    <source>
        <dbReference type="Proteomes" id="UP000054805"/>
    </source>
</evidence>
<dbReference type="SMART" id="SM00551">
    <property type="entry name" value="ZnF_TAZ"/>
    <property type="match status" value="1"/>
</dbReference>
<dbReference type="InterPro" id="IPR013178">
    <property type="entry name" value="Histone_AcTrfase_Rtt109/CBP"/>
</dbReference>
<gene>
    <name evidence="16" type="primary">CREBBP</name>
    <name evidence="16" type="ORF">T4B_3756</name>
</gene>
<dbReference type="SUPFAM" id="SSF47370">
    <property type="entry name" value="Bromodomain"/>
    <property type="match status" value="1"/>
</dbReference>
<protein>
    <recommendedName>
        <fullName evidence="2">histone acetyltransferase</fullName>
        <ecNumber evidence="2">2.3.1.48</ecNumber>
    </recommendedName>
</protein>
<evidence type="ECO:0000256" key="6">
    <source>
        <dbReference type="ARBA" id="ARBA00022833"/>
    </source>
</evidence>
<dbReference type="GO" id="GO:0005667">
    <property type="term" value="C:transcription regulator complex"/>
    <property type="evidence" value="ECO:0007669"/>
    <property type="project" value="TreeGrafter"/>
</dbReference>
<feature type="domain" description="TAZ-type" evidence="14">
    <location>
        <begin position="120"/>
        <end position="207"/>
    </location>
</feature>